<evidence type="ECO:0000256" key="3">
    <source>
        <dbReference type="ARBA" id="ARBA00022691"/>
    </source>
</evidence>
<dbReference type="EMBL" id="CP044205">
    <property type="protein sequence ID" value="QFY44146.1"/>
    <property type="molecule type" value="Genomic_DNA"/>
</dbReference>
<dbReference type="Pfam" id="PF13181">
    <property type="entry name" value="TPR_8"/>
    <property type="match status" value="1"/>
</dbReference>
<dbReference type="SUPFAM" id="SSF53335">
    <property type="entry name" value="S-adenosyl-L-methionine-dependent methyltransferases"/>
    <property type="match status" value="1"/>
</dbReference>
<dbReference type="SUPFAM" id="SSF48452">
    <property type="entry name" value="TPR-like"/>
    <property type="match status" value="1"/>
</dbReference>
<dbReference type="SUPFAM" id="SSF47757">
    <property type="entry name" value="Chemotaxis receptor methyltransferase CheR, N-terminal domain"/>
    <property type="match status" value="1"/>
</dbReference>
<dbReference type="PANTHER" id="PTHR24422:SF19">
    <property type="entry name" value="CHEMOTAXIS PROTEIN METHYLTRANSFERASE"/>
    <property type="match status" value="1"/>
</dbReference>
<gene>
    <name evidence="6" type="ORF">F6R98_17145</name>
</gene>
<feature type="domain" description="CheR-type methyltransferase" evidence="5">
    <location>
        <begin position="24"/>
        <end position="293"/>
    </location>
</feature>
<dbReference type="AlphaFoldDB" id="A0A5Q0BR33"/>
<dbReference type="PROSITE" id="PS50005">
    <property type="entry name" value="TPR"/>
    <property type="match status" value="1"/>
</dbReference>
<dbReference type="SMART" id="SM00138">
    <property type="entry name" value="MeTrc"/>
    <property type="match status" value="1"/>
</dbReference>
<evidence type="ECO:0000256" key="4">
    <source>
        <dbReference type="PROSITE-ProRule" id="PRU00339"/>
    </source>
</evidence>
<dbReference type="InterPro" id="IPR022642">
    <property type="entry name" value="CheR_C"/>
</dbReference>
<dbReference type="InterPro" id="IPR019734">
    <property type="entry name" value="TPR_rpt"/>
</dbReference>
<dbReference type="InterPro" id="IPR000780">
    <property type="entry name" value="CheR_MeTrfase"/>
</dbReference>
<proteinExistence type="predicted"/>
<evidence type="ECO:0000256" key="2">
    <source>
        <dbReference type="ARBA" id="ARBA00022679"/>
    </source>
</evidence>
<dbReference type="GO" id="GO:0032259">
    <property type="term" value="P:methylation"/>
    <property type="evidence" value="ECO:0007669"/>
    <property type="project" value="UniProtKB-KW"/>
</dbReference>
<sequence>MTFSTVNLDTSVGQGMTSHVEEAFRRLLTARTGITLYDYQMPHLRDTVRLACERFGYGHEADYLLVLQEKADFSPELEYLLAGVTVGESYFFRDSGQMTLLQDCLLPGIIARKRKDNDYSLRIWSAGCSNGQEIYSIVMLLHEILPDFDGWVLHLLATDINTSALTSAVCGKYSEWSLRATPPAMVERYFTRIGDEYVLTESIRKRVRFAYLNLSEDAFPSMFTETSGLDLILCRNVFIYIEPEVSRSIMNRFAACLVPDGLLLLGASDHVSWPDETLVREQTGDASYLRRREAPQVTLYVTDESPALAAQPAVTDAMVEAALKTLETGSRPVEKEAVSAGDRGLARIIELVRAERWRDTLTLIAQEIDKSGASSEILQLKAKALANLGNLEEALQACGQSIALDPTDKHTYLMQGMVLIEHDRLPQAETALRKAIFLDHAFLEAHHHLGLLQLRLGRRDAGLKSLSNALALAERGDPHRGIHNASGMNYGRFAEVLRKEICIYADASH</sequence>
<keyword evidence="7" id="KW-1185">Reference proteome</keyword>
<protein>
    <recommendedName>
        <fullName evidence="5">CheR-type methyltransferase domain-containing protein</fullName>
    </recommendedName>
</protein>
<evidence type="ECO:0000256" key="1">
    <source>
        <dbReference type="ARBA" id="ARBA00022603"/>
    </source>
</evidence>
<evidence type="ECO:0000313" key="6">
    <source>
        <dbReference type="EMBL" id="QFY44146.1"/>
    </source>
</evidence>
<dbReference type="PROSITE" id="PS50123">
    <property type="entry name" value="CHER"/>
    <property type="match status" value="1"/>
</dbReference>
<evidence type="ECO:0000313" key="7">
    <source>
        <dbReference type="Proteomes" id="UP000325755"/>
    </source>
</evidence>
<dbReference type="KEGG" id="mmob:F6R98_17145"/>
<dbReference type="InterPro" id="IPR050903">
    <property type="entry name" value="Bact_Chemotaxis_MeTrfase"/>
</dbReference>
<keyword evidence="3" id="KW-0949">S-adenosyl-L-methionine</keyword>
<evidence type="ECO:0000259" key="5">
    <source>
        <dbReference type="PROSITE" id="PS50123"/>
    </source>
</evidence>
<feature type="repeat" description="TPR" evidence="4">
    <location>
        <begin position="375"/>
        <end position="408"/>
    </location>
</feature>
<organism evidence="6 7">
    <name type="scientific">Candidatus Methylospira mobilis</name>
    <dbReference type="NCBI Taxonomy" id="1808979"/>
    <lineage>
        <taxon>Bacteria</taxon>
        <taxon>Pseudomonadati</taxon>
        <taxon>Pseudomonadota</taxon>
        <taxon>Gammaproteobacteria</taxon>
        <taxon>Methylococcales</taxon>
        <taxon>Methylococcaceae</taxon>
        <taxon>Candidatus Methylospira</taxon>
    </lineage>
</organism>
<dbReference type="InParanoid" id="A0A5Q0BR33"/>
<accession>A0A5Q0BR33</accession>
<dbReference type="Gene3D" id="1.25.40.10">
    <property type="entry name" value="Tetratricopeptide repeat domain"/>
    <property type="match status" value="1"/>
</dbReference>
<dbReference type="SMART" id="SM00028">
    <property type="entry name" value="TPR"/>
    <property type="match status" value="3"/>
</dbReference>
<dbReference type="GO" id="GO:0008757">
    <property type="term" value="F:S-adenosylmethionine-dependent methyltransferase activity"/>
    <property type="evidence" value="ECO:0007669"/>
    <property type="project" value="InterPro"/>
</dbReference>
<dbReference type="InterPro" id="IPR029063">
    <property type="entry name" value="SAM-dependent_MTases_sf"/>
</dbReference>
<keyword evidence="2" id="KW-0808">Transferase</keyword>
<dbReference type="Pfam" id="PF01739">
    <property type="entry name" value="CheR"/>
    <property type="match status" value="1"/>
</dbReference>
<dbReference type="PRINTS" id="PR00996">
    <property type="entry name" value="CHERMTFRASE"/>
</dbReference>
<dbReference type="Proteomes" id="UP000325755">
    <property type="component" value="Chromosome"/>
</dbReference>
<dbReference type="RefSeq" id="WP_153250114.1">
    <property type="nucleotide sequence ID" value="NZ_CP135727.1"/>
</dbReference>
<dbReference type="Gene3D" id="3.40.50.150">
    <property type="entry name" value="Vaccinia Virus protein VP39"/>
    <property type="match status" value="1"/>
</dbReference>
<reference evidence="6 7" key="1">
    <citation type="submission" date="2019-09" db="EMBL/GenBank/DDBJ databases">
        <title>Ecophysiology of the spiral-shaped methanotroph Methylospira mobilis as revealed by the complete genome sequence.</title>
        <authorList>
            <person name="Oshkin I.Y."/>
            <person name="Dedysh S.N."/>
            <person name="Miroshnikov K."/>
            <person name="Danilova O.V."/>
            <person name="Hakobyan A."/>
            <person name="Liesack W."/>
        </authorList>
    </citation>
    <scope>NUCLEOTIDE SEQUENCE [LARGE SCALE GENOMIC DNA]</scope>
    <source>
        <strain evidence="6 7">Shm1</strain>
    </source>
</reference>
<name>A0A5Q0BR33_9GAMM</name>
<dbReference type="PANTHER" id="PTHR24422">
    <property type="entry name" value="CHEMOTAXIS PROTEIN METHYLTRANSFERASE"/>
    <property type="match status" value="1"/>
</dbReference>
<keyword evidence="4" id="KW-0802">TPR repeat</keyword>
<dbReference type="OrthoDB" id="9816309at2"/>
<keyword evidence="1" id="KW-0489">Methyltransferase</keyword>
<dbReference type="InterPro" id="IPR011990">
    <property type="entry name" value="TPR-like_helical_dom_sf"/>
</dbReference>